<gene>
    <name evidence="2" type="ORF">T440DRAFT_411115</name>
</gene>
<dbReference type="EMBL" id="MU006460">
    <property type="protein sequence ID" value="KAF2843947.1"/>
    <property type="molecule type" value="Genomic_DNA"/>
</dbReference>
<feature type="non-terminal residue" evidence="2">
    <location>
        <position position="1"/>
    </location>
</feature>
<reference evidence="2" key="1">
    <citation type="submission" date="2020-01" db="EMBL/GenBank/DDBJ databases">
        <authorList>
            <consortium name="DOE Joint Genome Institute"/>
            <person name="Haridas S."/>
            <person name="Albert R."/>
            <person name="Binder M."/>
            <person name="Bloem J."/>
            <person name="Labutti K."/>
            <person name="Salamov A."/>
            <person name="Andreopoulos B."/>
            <person name="Baker S.E."/>
            <person name="Barry K."/>
            <person name="Bills G."/>
            <person name="Bluhm B.H."/>
            <person name="Cannon C."/>
            <person name="Castanera R."/>
            <person name="Culley D.E."/>
            <person name="Daum C."/>
            <person name="Ezra D."/>
            <person name="Gonzalez J.B."/>
            <person name="Henrissat B."/>
            <person name="Kuo A."/>
            <person name="Liang C."/>
            <person name="Lipzen A."/>
            <person name="Lutzoni F."/>
            <person name="Magnuson J."/>
            <person name="Mondo S."/>
            <person name="Nolan M."/>
            <person name="Ohm R."/>
            <person name="Pangilinan J."/>
            <person name="Park H.-J."/>
            <person name="Ramirez L."/>
            <person name="Alfaro M."/>
            <person name="Sun H."/>
            <person name="Tritt A."/>
            <person name="Yoshinaga Y."/>
            <person name="Zwiers L.-H."/>
            <person name="Turgeon B.G."/>
            <person name="Goodwin S.B."/>
            <person name="Spatafora J.W."/>
            <person name="Crous P.W."/>
            <person name="Grigoriev I.V."/>
        </authorList>
    </citation>
    <scope>NUCLEOTIDE SEQUENCE</scope>
    <source>
        <strain evidence="2">IPT5</strain>
    </source>
</reference>
<dbReference type="Proteomes" id="UP000799423">
    <property type="component" value="Unassembled WGS sequence"/>
</dbReference>
<evidence type="ECO:0000313" key="3">
    <source>
        <dbReference type="Proteomes" id="UP000799423"/>
    </source>
</evidence>
<protein>
    <submittedName>
        <fullName evidence="2">Uncharacterized protein</fullName>
    </submittedName>
</protein>
<sequence>GKRQYCQDHHKHKTRKQSERRAEDARKRAATKVLESSRENLDVTPRLPSIPQAASPTRSLRGPNAVWNKVIWVTSPDNKPFDHTATLPIQIFPEDHNGLGHDPWLAKAYSMKLEKTFIKRIPGEGYYIHQGLVTIMATGSVNTLSVDLHTWDWLERQLEGPPLSDTCIGKNGQSLHSVLFLHWTTKKPTNPTLDIVYEVARNQLKFNFGTSFRVYSNESEAMQEREKLGDIRALDEVARSSPPEFRAPNTTSNERQEWCLLVKLALSQGSNDTQPYPRALRYMT</sequence>
<accession>A0A6A7ANP5</accession>
<dbReference type="AlphaFoldDB" id="A0A6A7ANP5"/>
<dbReference type="OrthoDB" id="4789692at2759"/>
<feature type="compositionally biased region" description="Basic and acidic residues" evidence="1">
    <location>
        <begin position="16"/>
        <end position="27"/>
    </location>
</feature>
<keyword evidence="3" id="KW-1185">Reference proteome</keyword>
<evidence type="ECO:0000313" key="2">
    <source>
        <dbReference type="EMBL" id="KAF2843947.1"/>
    </source>
</evidence>
<organism evidence="2 3">
    <name type="scientific">Plenodomus tracheiphilus IPT5</name>
    <dbReference type="NCBI Taxonomy" id="1408161"/>
    <lineage>
        <taxon>Eukaryota</taxon>
        <taxon>Fungi</taxon>
        <taxon>Dikarya</taxon>
        <taxon>Ascomycota</taxon>
        <taxon>Pezizomycotina</taxon>
        <taxon>Dothideomycetes</taxon>
        <taxon>Pleosporomycetidae</taxon>
        <taxon>Pleosporales</taxon>
        <taxon>Pleosporineae</taxon>
        <taxon>Leptosphaeriaceae</taxon>
        <taxon>Plenodomus</taxon>
    </lineage>
</organism>
<evidence type="ECO:0000256" key="1">
    <source>
        <dbReference type="SAM" id="MobiDB-lite"/>
    </source>
</evidence>
<proteinExistence type="predicted"/>
<name>A0A6A7ANP5_9PLEO</name>
<feature type="region of interest" description="Disordered" evidence="1">
    <location>
        <begin position="1"/>
        <end position="37"/>
    </location>
</feature>